<evidence type="ECO:0000256" key="2">
    <source>
        <dbReference type="ARBA" id="ARBA00023002"/>
    </source>
</evidence>
<name>E6QLN8_9ZZZZ</name>
<evidence type="ECO:0000259" key="3">
    <source>
        <dbReference type="PROSITE" id="PS50110"/>
    </source>
</evidence>
<sequence>MNRPILLAVDDDVSVLEAVVQDLRRRYGAEYRVLRAAGGQAALDTMGQLKERGEVVALIVSDQRMPGMTGVEFLEQARQHYPEARRVLLTAYADTEAAIRAINTARIHYYLTKPWDPPEEKLYPVLDDLLADWNAGHPPEFDGLRVVGHRWSRKDHELRSFLSRNHVPYRWLDMGLDTASSEDARQLLAERRMDPAVLPVVLFPDGSALATPTLDAVAARVGLRTQAASDFYDLVVVGAGPAGLAAAVYGASEGLRTLVIEPDAPGGQASSSSKIENYLGFPAGITGSDLGRRAHMQCVKFGAEFLTQRAVGLRAKGQYRFLQLGDGREVSTHVALLATGVQYRRLEIPGAETLTGRGIYYGAALVEAAACKDEEVFLVGGANSAGQAALHFARYACKVTMLVRAESLVASMSKYLIDEIERTPNIVVEAHTEVVAAVGKDRLEALRTVGPEGERVRPAGSLFVFIGAVPHTEWLPEAVLRDENGFILAGPELRNSSRFGGVWKLKREPYLLETSLPGVLVAGDVRHGSVKRAASAVGEGSIAVQFAHQYLASF</sequence>
<dbReference type="GO" id="GO:0000160">
    <property type="term" value="P:phosphorelay signal transduction system"/>
    <property type="evidence" value="ECO:0007669"/>
    <property type="project" value="InterPro"/>
</dbReference>
<dbReference type="EMBL" id="CABQ01000188">
    <property type="protein sequence ID" value="CBI08159.1"/>
    <property type="molecule type" value="Genomic_DNA"/>
</dbReference>
<dbReference type="InterPro" id="IPR023753">
    <property type="entry name" value="FAD/NAD-binding_dom"/>
</dbReference>
<proteinExistence type="predicted"/>
<evidence type="ECO:0000256" key="1">
    <source>
        <dbReference type="ARBA" id="ARBA00022630"/>
    </source>
</evidence>
<keyword evidence="2" id="KW-0560">Oxidoreductase</keyword>
<evidence type="ECO:0000313" key="4">
    <source>
        <dbReference type="EMBL" id="CBI08159.1"/>
    </source>
</evidence>
<dbReference type="SUPFAM" id="SSF51905">
    <property type="entry name" value="FAD/NAD(P)-binding domain"/>
    <property type="match status" value="1"/>
</dbReference>
<organism evidence="4">
    <name type="scientific">mine drainage metagenome</name>
    <dbReference type="NCBI Taxonomy" id="410659"/>
    <lineage>
        <taxon>unclassified sequences</taxon>
        <taxon>metagenomes</taxon>
        <taxon>ecological metagenomes</taxon>
    </lineage>
</organism>
<dbReference type="Gene3D" id="3.50.50.60">
    <property type="entry name" value="FAD/NAD(P)-binding domain"/>
    <property type="match status" value="2"/>
</dbReference>
<gene>
    <name evidence="4" type="ORF">CARN6_1597</name>
</gene>
<dbReference type="SUPFAM" id="SSF52172">
    <property type="entry name" value="CheY-like"/>
    <property type="match status" value="1"/>
</dbReference>
<reference evidence="4" key="1">
    <citation type="submission" date="2009-10" db="EMBL/GenBank/DDBJ databases">
        <title>Diversity of trophic interactions inside an arsenic-rich microbial ecosystem.</title>
        <authorList>
            <person name="Bertin P.N."/>
            <person name="Heinrich-Salmeron A."/>
            <person name="Pelletier E."/>
            <person name="Goulhen-Chollet F."/>
            <person name="Arsene-Ploetze F."/>
            <person name="Gallien S."/>
            <person name="Calteau A."/>
            <person name="Vallenet D."/>
            <person name="Casiot C."/>
            <person name="Chane-Woon-Ming B."/>
            <person name="Giloteaux L."/>
            <person name="Barakat M."/>
            <person name="Bonnefoy V."/>
            <person name="Bruneel O."/>
            <person name="Chandler M."/>
            <person name="Cleiss J."/>
            <person name="Duran R."/>
            <person name="Elbaz-Poulichet F."/>
            <person name="Fonknechten N."/>
            <person name="Lauga B."/>
            <person name="Mornico D."/>
            <person name="Ortet P."/>
            <person name="Schaeffer C."/>
            <person name="Siguier P."/>
            <person name="Alexander Thil Smith A."/>
            <person name="Van Dorsselaer A."/>
            <person name="Weissenbach J."/>
            <person name="Medigue C."/>
            <person name="Le Paslier D."/>
        </authorList>
    </citation>
    <scope>NUCLEOTIDE SEQUENCE</scope>
</reference>
<dbReference type="PANTHER" id="PTHR48105">
    <property type="entry name" value="THIOREDOXIN REDUCTASE 1-RELATED-RELATED"/>
    <property type="match status" value="1"/>
</dbReference>
<dbReference type="PROSITE" id="PS50110">
    <property type="entry name" value="RESPONSE_REGULATORY"/>
    <property type="match status" value="1"/>
</dbReference>
<comment type="caution">
    <text evidence="4">The sequence shown here is derived from an EMBL/GenBank/DDBJ whole genome shotgun (WGS) entry which is preliminary data.</text>
</comment>
<dbReference type="Pfam" id="PF07992">
    <property type="entry name" value="Pyr_redox_2"/>
    <property type="match status" value="1"/>
</dbReference>
<dbReference type="PRINTS" id="PR00469">
    <property type="entry name" value="PNDRDTASEII"/>
</dbReference>
<dbReference type="InterPro" id="IPR001789">
    <property type="entry name" value="Sig_transdc_resp-reg_receiver"/>
</dbReference>
<feature type="domain" description="Response regulatory" evidence="3">
    <location>
        <begin position="5"/>
        <end position="128"/>
    </location>
</feature>
<dbReference type="AlphaFoldDB" id="E6QLN8"/>
<accession>E6QLN8</accession>
<dbReference type="Gene3D" id="3.40.50.2300">
    <property type="match status" value="1"/>
</dbReference>
<dbReference type="PRINTS" id="PR00368">
    <property type="entry name" value="FADPNR"/>
</dbReference>
<protein>
    <submittedName>
        <fullName evidence="4">Thioredoxin reductase carring response regulator receiver domain</fullName>
    </submittedName>
</protein>
<dbReference type="InterPro" id="IPR036188">
    <property type="entry name" value="FAD/NAD-bd_sf"/>
</dbReference>
<keyword evidence="1" id="KW-0285">Flavoprotein</keyword>
<dbReference type="InterPro" id="IPR050097">
    <property type="entry name" value="Ferredoxin-NADP_redctase_2"/>
</dbReference>
<dbReference type="InterPro" id="IPR011006">
    <property type="entry name" value="CheY-like_superfamily"/>
</dbReference>
<dbReference type="Pfam" id="PF00072">
    <property type="entry name" value="Response_reg"/>
    <property type="match status" value="1"/>
</dbReference>
<dbReference type="GO" id="GO:0016491">
    <property type="term" value="F:oxidoreductase activity"/>
    <property type="evidence" value="ECO:0007669"/>
    <property type="project" value="UniProtKB-KW"/>
</dbReference>
<dbReference type="SMART" id="SM00448">
    <property type="entry name" value="REC"/>
    <property type="match status" value="1"/>
</dbReference>